<reference evidence="1" key="1">
    <citation type="submission" date="2022-11" db="EMBL/GenBank/DDBJ databases">
        <title>Genome Sequence of Cubamyces cubensis.</title>
        <authorList>
            <person name="Buettner E."/>
        </authorList>
    </citation>
    <scope>NUCLEOTIDE SEQUENCE</scope>
    <source>
        <strain evidence="1">MPL-01</strain>
    </source>
</reference>
<comment type="caution">
    <text evidence="1">The sequence shown here is derived from an EMBL/GenBank/DDBJ whole genome shotgun (WGS) entry which is preliminary data.</text>
</comment>
<protein>
    <submittedName>
        <fullName evidence="1">Uncharacterized protein</fullName>
    </submittedName>
</protein>
<sequence length="126" mass="14115">MRNANFVSTSTHLHLTFHALQFPSQCRPTRLKDTIARRSPDLHAIAAALADADRDDTDTIDLRPSTAYRVASGLEQPFKKMIASLFNFNSTHWVQHIAGFASLSLDEELELYELLDYDAAASPPEK</sequence>
<evidence type="ECO:0000313" key="1">
    <source>
        <dbReference type="EMBL" id="KAJ8495975.1"/>
    </source>
</evidence>
<gene>
    <name evidence="1" type="ORF">ONZ51_g1427</name>
</gene>
<dbReference type="EMBL" id="JAPEVG010000019">
    <property type="protein sequence ID" value="KAJ8495975.1"/>
    <property type="molecule type" value="Genomic_DNA"/>
</dbReference>
<accession>A0AAD7U272</accession>
<dbReference type="AlphaFoldDB" id="A0AAD7U272"/>
<name>A0AAD7U272_9APHY</name>
<evidence type="ECO:0000313" key="2">
    <source>
        <dbReference type="Proteomes" id="UP001215151"/>
    </source>
</evidence>
<dbReference type="Proteomes" id="UP001215151">
    <property type="component" value="Unassembled WGS sequence"/>
</dbReference>
<keyword evidence="2" id="KW-1185">Reference proteome</keyword>
<organism evidence="1 2">
    <name type="scientific">Trametes cubensis</name>
    <dbReference type="NCBI Taxonomy" id="1111947"/>
    <lineage>
        <taxon>Eukaryota</taxon>
        <taxon>Fungi</taxon>
        <taxon>Dikarya</taxon>
        <taxon>Basidiomycota</taxon>
        <taxon>Agaricomycotina</taxon>
        <taxon>Agaricomycetes</taxon>
        <taxon>Polyporales</taxon>
        <taxon>Polyporaceae</taxon>
        <taxon>Trametes</taxon>
    </lineage>
</organism>
<proteinExistence type="predicted"/>